<evidence type="ECO:0008006" key="23">
    <source>
        <dbReference type="Google" id="ProtNLM"/>
    </source>
</evidence>
<dbReference type="SUPFAM" id="SSF54171">
    <property type="entry name" value="DNA-binding domain"/>
    <property type="match status" value="1"/>
</dbReference>
<dbReference type="Gene3D" id="2.170.270.10">
    <property type="entry name" value="SET domain"/>
    <property type="match status" value="1"/>
</dbReference>
<evidence type="ECO:0000256" key="1">
    <source>
        <dbReference type="ARBA" id="ARBA00004123"/>
    </source>
</evidence>
<protein>
    <recommendedName>
        <fullName evidence="23">Histone-lysine N-methyltransferase</fullName>
    </recommendedName>
</protein>
<keyword evidence="10" id="KW-0862">Zinc</keyword>
<dbReference type="Pfam" id="PF18359">
    <property type="entry name" value="Tudor_5"/>
    <property type="match status" value="1"/>
</dbReference>
<dbReference type="SMART" id="SM00317">
    <property type="entry name" value="SET"/>
    <property type="match status" value="1"/>
</dbReference>
<evidence type="ECO:0000259" key="18">
    <source>
        <dbReference type="PROSITE" id="PS50867"/>
    </source>
</evidence>
<reference evidence="21 22" key="1">
    <citation type="submission" date="2020-04" db="EMBL/GenBank/DDBJ databases">
        <authorList>
            <person name="Alioto T."/>
            <person name="Alioto T."/>
            <person name="Gomez Garrido J."/>
        </authorList>
    </citation>
    <scope>NUCLEOTIDE SEQUENCE [LARGE SCALE GENOMIC DNA]</scope>
</reference>
<keyword evidence="15" id="KW-0539">Nucleus</keyword>
<evidence type="ECO:0000256" key="7">
    <source>
        <dbReference type="ARBA" id="ARBA00022691"/>
    </source>
</evidence>
<dbReference type="OrthoDB" id="5792673at2759"/>
<evidence type="ECO:0000256" key="5">
    <source>
        <dbReference type="ARBA" id="ARBA00022603"/>
    </source>
</evidence>
<feature type="region of interest" description="Disordered" evidence="16">
    <location>
        <begin position="129"/>
        <end position="151"/>
    </location>
</feature>
<evidence type="ECO:0000259" key="19">
    <source>
        <dbReference type="PROSITE" id="PS50868"/>
    </source>
</evidence>
<keyword evidence="5" id="KW-0489">Methyltransferase</keyword>
<keyword evidence="22" id="KW-1185">Reference proteome</keyword>
<evidence type="ECO:0000256" key="14">
    <source>
        <dbReference type="ARBA" id="ARBA00023163"/>
    </source>
</evidence>
<evidence type="ECO:0000256" key="6">
    <source>
        <dbReference type="ARBA" id="ARBA00022679"/>
    </source>
</evidence>
<comment type="subcellular location">
    <subcellularLocation>
        <location evidence="2">Chromosome</location>
    </subcellularLocation>
    <subcellularLocation>
        <location evidence="1">Nucleus</location>
    </subcellularLocation>
</comment>
<dbReference type="GO" id="GO:0010629">
    <property type="term" value="P:negative regulation of gene expression"/>
    <property type="evidence" value="ECO:0007669"/>
    <property type="project" value="TreeGrafter"/>
</dbReference>
<feature type="domain" description="Post-SET" evidence="19">
    <location>
        <begin position="1244"/>
        <end position="1260"/>
    </location>
</feature>
<dbReference type="SMART" id="SM00333">
    <property type="entry name" value="TUDOR"/>
    <property type="match status" value="2"/>
</dbReference>
<keyword evidence="11" id="KW-0156">Chromatin regulator</keyword>
<dbReference type="InterPro" id="IPR051516">
    <property type="entry name" value="SETDB_methyltransferase"/>
</dbReference>
<evidence type="ECO:0000256" key="13">
    <source>
        <dbReference type="ARBA" id="ARBA00023054"/>
    </source>
</evidence>
<evidence type="ECO:0000256" key="3">
    <source>
        <dbReference type="ARBA" id="ARBA00022454"/>
    </source>
</evidence>
<dbReference type="Gene3D" id="3.30.890.10">
    <property type="entry name" value="Methyl-cpg-binding Protein 2, Chain A"/>
    <property type="match status" value="1"/>
</dbReference>
<keyword evidence="6" id="KW-0808">Transferase</keyword>
<feature type="domain" description="MBD" evidence="20">
    <location>
        <begin position="793"/>
        <end position="860"/>
    </location>
</feature>
<gene>
    <name evidence="21" type="ORF">CLODIP_2_CD13861</name>
</gene>
<evidence type="ECO:0000259" key="17">
    <source>
        <dbReference type="PROSITE" id="PS50280"/>
    </source>
</evidence>
<name>A0A8S1D6M4_9INSE</name>
<dbReference type="CDD" id="cd10517">
    <property type="entry name" value="SET_SETDB1"/>
    <property type="match status" value="1"/>
</dbReference>
<dbReference type="SUPFAM" id="SSF82199">
    <property type="entry name" value="SET domain"/>
    <property type="match status" value="1"/>
</dbReference>
<dbReference type="GO" id="GO:0005694">
    <property type="term" value="C:chromosome"/>
    <property type="evidence" value="ECO:0007669"/>
    <property type="project" value="UniProtKB-SubCell"/>
</dbReference>
<dbReference type="Pfam" id="PF18358">
    <property type="entry name" value="Tudor_4"/>
    <property type="match status" value="1"/>
</dbReference>
<evidence type="ECO:0000313" key="21">
    <source>
        <dbReference type="EMBL" id="CAB3375875.1"/>
    </source>
</evidence>
<keyword evidence="8" id="KW-0479">Metal-binding</keyword>
<evidence type="ECO:0000256" key="10">
    <source>
        <dbReference type="ARBA" id="ARBA00022833"/>
    </source>
</evidence>
<evidence type="ECO:0000256" key="12">
    <source>
        <dbReference type="ARBA" id="ARBA00023015"/>
    </source>
</evidence>
<dbReference type="GO" id="GO:0032259">
    <property type="term" value="P:methylation"/>
    <property type="evidence" value="ECO:0007669"/>
    <property type="project" value="UniProtKB-KW"/>
</dbReference>
<dbReference type="SMART" id="SM00468">
    <property type="entry name" value="PreSET"/>
    <property type="match status" value="1"/>
</dbReference>
<feature type="compositionally biased region" description="Basic and acidic residues" evidence="16">
    <location>
        <begin position="166"/>
        <end position="176"/>
    </location>
</feature>
<evidence type="ECO:0000313" key="22">
    <source>
        <dbReference type="Proteomes" id="UP000494165"/>
    </source>
</evidence>
<dbReference type="SMART" id="SM00508">
    <property type="entry name" value="PostSET"/>
    <property type="match status" value="1"/>
</dbReference>
<keyword evidence="4" id="KW-0678">Repressor</keyword>
<dbReference type="PANTHER" id="PTHR46024">
    <property type="entry name" value="HISTONE-LYSINE N-METHYLTRANSFERASE EGGLESS"/>
    <property type="match status" value="1"/>
</dbReference>
<keyword evidence="13" id="KW-0175">Coiled coil</keyword>
<dbReference type="AlphaFoldDB" id="A0A8S1D6M4"/>
<dbReference type="GO" id="GO:0003677">
    <property type="term" value="F:DNA binding"/>
    <property type="evidence" value="ECO:0007669"/>
    <property type="project" value="InterPro"/>
</dbReference>
<dbReference type="Pfam" id="PF05033">
    <property type="entry name" value="Pre-SET"/>
    <property type="match status" value="1"/>
</dbReference>
<evidence type="ECO:0000259" key="20">
    <source>
        <dbReference type="PROSITE" id="PS50982"/>
    </source>
</evidence>
<evidence type="ECO:0000256" key="15">
    <source>
        <dbReference type="ARBA" id="ARBA00023242"/>
    </source>
</evidence>
<feature type="region of interest" description="Disordered" evidence="16">
    <location>
        <begin position="1121"/>
        <end position="1154"/>
    </location>
</feature>
<sequence length="1260" mass="143842">MNFTTFRNPPALIICFHLYFAVFRNINMTDRSKKDDSEIMEIVLSDDEDATSAAPIARTRSISTETFRKPHTDLRSENNRPKTTTVKSVPLCAPSEIKGVPGPPPADCVSSMTVDEDSEIELIEEVTVLRDSSDAESASKEKPKQVEKLSTSGKDDIVMFSEGEKQPGNKAIKEPEAAQNAETVPPPADVRKTIKAKRRICCNVDCSRSYNEPMELSEADLLTKSFFDIKESNKICYVCKNCTKLVDLFRQKGLDMLQKGQPIIEAVQYLPNKDMVIIDDSDEEDDAYELEEDNRKVAVDCKMMDEVVADFKEKYKISLQEDKCIESISKLKDEVEDEFKEIDAMINACHKSLGESYNAIYKPWYPDTMCIGELDTEKQRDLVRPQLRVYPAPEDKKRKKAVAMKKVTQLPPQMQQSRIMQQQQVLAKAQMPQPDVIAEITTNPINSSLTQFVPPKGPVQNHPIKIGDFVYAMKSGLYQEWIKAKVVDIGLKNNEQSYKVKFMKSTAPAKSMNGRQIAYYEAAKHQFEVGARVIAIFHNPEETGANRYLFYAGIVAECIKVTNNYRYLIFFDDGCTQYVSHDNVRLVCKRTGNIWDDCHPDIRDFIKTYLESYPERPMVRLAVNQKVKTEWNTRWWLTRVKEVDCSLVLVHFEADNRTEWIYRGSQRLAPLYYEMQKKQQQKNSKTAVRLHRGFAANPTRKNHPEIEYPRMLDDEDERQKVSRAVAKKSTVNRTIVSSNAPASTAVLPDRRETDGKMIAENMGPGKWTKVFVPHSCTYKCVKEDENSYKEGDRMTCNPMLIPLKQGWGREITTFRNTKMQVFYRGPCGRRLRNMQEVMRFLRVTKSNLCADLFSFETALKIENSFNVENPLFFIKDISYGSENVKIPCVNTINYNEYPTYVNYSTVRTPSAKTYIDPDPGFLVCCDCTDDCLDKSKCACHQLSVQEAAVITNKPDPNKVGYNFRRLILNGQQAAALFECNKNCACSKNCLNKVVQHKMKCQLQLFKTEKRGWGLRALNDIPCGTFLCIYAGQIMTEQEGNDEGKLCGDEYLAELDYIEVLTGAKEGYESDISDIDDADYDGSKGNEEESDDSNDVDLPGQAAEDKDFITSLSKIELKEGDQKMSLRKRKNRVSDDQSDGKDGPEKTGMHRGEVAAPKLKEKEKKNVRYLFDKTEDIYVMDAKSVGNLGRYFNHSCDPNVLVQNVFVDTHDLRFPWVSFFTSKYVPAGTELCWNYNYEIGSLPDRRLDCYCESANCRGRLL</sequence>
<keyword evidence="9" id="KW-0677">Repeat</keyword>
<dbReference type="InterPro" id="IPR001739">
    <property type="entry name" value="Methyl_CpG_DNA-bd"/>
</dbReference>
<dbReference type="InterPro" id="IPR016177">
    <property type="entry name" value="DNA-bd_dom_sf"/>
</dbReference>
<feature type="domain" description="SET" evidence="17">
    <location>
        <begin position="1000"/>
        <end position="1235"/>
    </location>
</feature>
<dbReference type="InterPro" id="IPR001214">
    <property type="entry name" value="SET_dom"/>
</dbReference>
<dbReference type="GO" id="GO:0008270">
    <property type="term" value="F:zinc ion binding"/>
    <property type="evidence" value="ECO:0007669"/>
    <property type="project" value="InterPro"/>
</dbReference>
<comment type="caution">
    <text evidence="21">The sequence shown here is derived from an EMBL/GenBank/DDBJ whole genome shotgun (WGS) entry which is preliminary data.</text>
</comment>
<evidence type="ECO:0000256" key="2">
    <source>
        <dbReference type="ARBA" id="ARBA00004286"/>
    </source>
</evidence>
<dbReference type="CDD" id="cd21181">
    <property type="entry name" value="Tudor_SETDB1_rpt2"/>
    <property type="match status" value="1"/>
</dbReference>
<dbReference type="PROSITE" id="PS50982">
    <property type="entry name" value="MBD"/>
    <property type="match status" value="1"/>
</dbReference>
<dbReference type="Pfam" id="PF01429">
    <property type="entry name" value="MBD"/>
    <property type="match status" value="1"/>
</dbReference>
<dbReference type="InterPro" id="IPR007728">
    <property type="entry name" value="Pre-SET_dom"/>
</dbReference>
<dbReference type="InterPro" id="IPR046341">
    <property type="entry name" value="SET_dom_sf"/>
</dbReference>
<accession>A0A8S1D6M4</accession>
<keyword evidence="3" id="KW-0158">Chromosome</keyword>
<dbReference type="InterPro" id="IPR003616">
    <property type="entry name" value="Post-SET_dom"/>
</dbReference>
<keyword evidence="14" id="KW-0804">Transcription</keyword>
<keyword evidence="7" id="KW-0949">S-adenosyl-L-methionine</keyword>
<evidence type="ECO:0000256" key="16">
    <source>
        <dbReference type="SAM" id="MobiDB-lite"/>
    </source>
</evidence>
<feature type="region of interest" description="Disordered" evidence="16">
    <location>
        <begin position="166"/>
        <end position="187"/>
    </location>
</feature>
<dbReference type="InterPro" id="IPR002999">
    <property type="entry name" value="Tudor"/>
</dbReference>
<dbReference type="InterPro" id="IPR041291">
    <property type="entry name" value="TUDOR_5"/>
</dbReference>
<dbReference type="Gene3D" id="2.30.30.140">
    <property type="match status" value="2"/>
</dbReference>
<evidence type="ECO:0000256" key="4">
    <source>
        <dbReference type="ARBA" id="ARBA00022491"/>
    </source>
</evidence>
<feature type="region of interest" description="Disordered" evidence="16">
    <location>
        <begin position="1071"/>
        <end position="1102"/>
    </location>
</feature>
<evidence type="ECO:0000256" key="11">
    <source>
        <dbReference type="ARBA" id="ARBA00022853"/>
    </source>
</evidence>
<dbReference type="EMBL" id="CADEPI010000119">
    <property type="protein sequence ID" value="CAB3375875.1"/>
    <property type="molecule type" value="Genomic_DNA"/>
</dbReference>
<dbReference type="GO" id="GO:0070828">
    <property type="term" value="P:heterochromatin organization"/>
    <property type="evidence" value="ECO:0007669"/>
    <property type="project" value="TreeGrafter"/>
</dbReference>
<proteinExistence type="predicted"/>
<dbReference type="InterPro" id="IPR041292">
    <property type="entry name" value="Tudor_4"/>
</dbReference>
<dbReference type="PROSITE" id="PS50868">
    <property type="entry name" value="POST_SET"/>
    <property type="match status" value="1"/>
</dbReference>
<dbReference type="Pfam" id="PF00856">
    <property type="entry name" value="SET"/>
    <property type="match status" value="1"/>
</dbReference>
<dbReference type="PANTHER" id="PTHR46024:SF1">
    <property type="entry name" value="HISTONE-LYSINE N-METHYLTRANSFERASE EGGLESS"/>
    <property type="match status" value="1"/>
</dbReference>
<dbReference type="PROSITE" id="PS50867">
    <property type="entry name" value="PRE_SET"/>
    <property type="match status" value="1"/>
</dbReference>
<feature type="domain" description="Pre-SET" evidence="18">
    <location>
        <begin position="923"/>
        <end position="997"/>
    </location>
</feature>
<dbReference type="GO" id="GO:0005634">
    <property type="term" value="C:nucleus"/>
    <property type="evidence" value="ECO:0007669"/>
    <property type="project" value="UniProtKB-SubCell"/>
</dbReference>
<dbReference type="PROSITE" id="PS50280">
    <property type="entry name" value="SET"/>
    <property type="match status" value="1"/>
</dbReference>
<dbReference type="Proteomes" id="UP000494165">
    <property type="component" value="Unassembled WGS sequence"/>
</dbReference>
<organism evidence="21 22">
    <name type="scientific">Cloeon dipterum</name>
    <dbReference type="NCBI Taxonomy" id="197152"/>
    <lineage>
        <taxon>Eukaryota</taxon>
        <taxon>Metazoa</taxon>
        <taxon>Ecdysozoa</taxon>
        <taxon>Arthropoda</taxon>
        <taxon>Hexapoda</taxon>
        <taxon>Insecta</taxon>
        <taxon>Pterygota</taxon>
        <taxon>Palaeoptera</taxon>
        <taxon>Ephemeroptera</taxon>
        <taxon>Pisciforma</taxon>
        <taxon>Baetidae</taxon>
        <taxon>Cloeon</taxon>
    </lineage>
</organism>
<evidence type="ECO:0000256" key="9">
    <source>
        <dbReference type="ARBA" id="ARBA00022737"/>
    </source>
</evidence>
<feature type="compositionally biased region" description="Basic and acidic residues" evidence="16">
    <location>
        <begin position="1131"/>
        <end position="1154"/>
    </location>
</feature>
<evidence type="ECO:0000256" key="8">
    <source>
        <dbReference type="ARBA" id="ARBA00022723"/>
    </source>
</evidence>
<dbReference type="GO" id="GO:0046974">
    <property type="term" value="F:histone H3K9 methyltransferase activity"/>
    <property type="evidence" value="ECO:0007669"/>
    <property type="project" value="TreeGrafter"/>
</dbReference>
<keyword evidence="12" id="KW-0805">Transcription regulation</keyword>
<dbReference type="SMART" id="SM00391">
    <property type="entry name" value="MBD"/>
    <property type="match status" value="1"/>
</dbReference>